<dbReference type="Proteomes" id="UP001249851">
    <property type="component" value="Unassembled WGS sequence"/>
</dbReference>
<evidence type="ECO:0000256" key="3">
    <source>
        <dbReference type="ARBA" id="ARBA00022900"/>
    </source>
</evidence>
<dbReference type="Gene3D" id="3.30.10.10">
    <property type="entry name" value="Trypsin Inhibitor V, subunit A"/>
    <property type="match status" value="1"/>
</dbReference>
<gene>
    <name evidence="4" type="ORF">P5673_026859</name>
</gene>
<keyword evidence="3" id="KW-0722">Serine protease inhibitor</keyword>
<dbReference type="GO" id="GO:0004867">
    <property type="term" value="F:serine-type endopeptidase inhibitor activity"/>
    <property type="evidence" value="ECO:0007669"/>
    <property type="project" value="UniProtKB-KW"/>
</dbReference>
<reference evidence="4" key="2">
    <citation type="journal article" date="2023" name="Science">
        <title>Genomic signatures of disease resistance in endangered staghorn corals.</title>
        <authorList>
            <person name="Vollmer S.V."/>
            <person name="Selwyn J.D."/>
            <person name="Despard B.A."/>
            <person name="Roesel C.L."/>
        </authorList>
    </citation>
    <scope>NUCLEOTIDE SEQUENCE</scope>
    <source>
        <strain evidence="4">K2</strain>
    </source>
</reference>
<dbReference type="SUPFAM" id="SSF54654">
    <property type="entry name" value="CI-2 family of serine protease inhibitors"/>
    <property type="match status" value="1"/>
</dbReference>
<dbReference type="PANTHER" id="PTHR33091">
    <property type="entry name" value="PROTEIN, PUTATIVE, EXPRESSED-RELATED"/>
    <property type="match status" value="1"/>
</dbReference>
<evidence type="ECO:0000256" key="2">
    <source>
        <dbReference type="ARBA" id="ARBA00022690"/>
    </source>
</evidence>
<dbReference type="EMBL" id="JARQWQ010000090">
    <property type="protein sequence ID" value="KAK2552109.1"/>
    <property type="molecule type" value="Genomic_DNA"/>
</dbReference>
<comment type="similarity">
    <text evidence="1">Belongs to the protease inhibitor I13 (potato type I serine protease inhibitor) family.</text>
</comment>
<comment type="caution">
    <text evidence="4">The sequence shown here is derived from an EMBL/GenBank/DDBJ whole genome shotgun (WGS) entry which is preliminary data.</text>
</comment>
<accession>A0AAD9UW27</accession>
<protein>
    <submittedName>
        <fullName evidence="4">Subtilisin inhibitor</fullName>
    </submittedName>
</protein>
<dbReference type="Pfam" id="PF00280">
    <property type="entry name" value="potato_inhibit"/>
    <property type="match status" value="1"/>
</dbReference>
<keyword evidence="5" id="KW-1185">Reference proteome</keyword>
<dbReference type="InterPro" id="IPR036354">
    <property type="entry name" value="Prot_inh_pot1_sf"/>
</dbReference>
<evidence type="ECO:0000256" key="1">
    <source>
        <dbReference type="ARBA" id="ARBA00008210"/>
    </source>
</evidence>
<dbReference type="GO" id="GO:0009611">
    <property type="term" value="P:response to wounding"/>
    <property type="evidence" value="ECO:0007669"/>
    <property type="project" value="InterPro"/>
</dbReference>
<dbReference type="AlphaFoldDB" id="A0AAD9UW27"/>
<sequence>MSYLGKKLVKWKHKEKTPKEEWPELVGKNMTEMKTKNAEEATTIIDKEQPGLKIQIIPQNSFVVKNFEEKRVRLFVDKEQTVQLYSRLTIKSLVDFEWSQNLREWMMQEVPVVLGTSKLQLGAVSVI</sequence>
<evidence type="ECO:0000313" key="4">
    <source>
        <dbReference type="EMBL" id="KAK2552109.1"/>
    </source>
</evidence>
<evidence type="ECO:0000313" key="5">
    <source>
        <dbReference type="Proteomes" id="UP001249851"/>
    </source>
</evidence>
<dbReference type="InterPro" id="IPR000864">
    <property type="entry name" value="Prot_inh_pot1"/>
</dbReference>
<organism evidence="4 5">
    <name type="scientific">Acropora cervicornis</name>
    <name type="common">Staghorn coral</name>
    <dbReference type="NCBI Taxonomy" id="6130"/>
    <lineage>
        <taxon>Eukaryota</taxon>
        <taxon>Metazoa</taxon>
        <taxon>Cnidaria</taxon>
        <taxon>Anthozoa</taxon>
        <taxon>Hexacorallia</taxon>
        <taxon>Scleractinia</taxon>
        <taxon>Astrocoeniina</taxon>
        <taxon>Acroporidae</taxon>
        <taxon>Acropora</taxon>
    </lineage>
</organism>
<proteinExistence type="inferred from homology"/>
<name>A0AAD9UW27_ACRCE</name>
<keyword evidence="2" id="KW-0646">Protease inhibitor</keyword>
<reference evidence="4" key="1">
    <citation type="journal article" date="2023" name="G3 (Bethesda)">
        <title>Whole genome assembly and annotation of the endangered Caribbean coral Acropora cervicornis.</title>
        <authorList>
            <person name="Selwyn J.D."/>
            <person name="Vollmer S.V."/>
        </authorList>
    </citation>
    <scope>NUCLEOTIDE SEQUENCE</scope>
    <source>
        <strain evidence="4">K2</strain>
    </source>
</reference>
<dbReference type="PANTHER" id="PTHR33091:SF29">
    <property type="entry name" value="SUBTILISIN INHIBITOR 1"/>
    <property type="match status" value="1"/>
</dbReference>